<feature type="domain" description="PAS" evidence="5">
    <location>
        <begin position="389"/>
        <end position="428"/>
    </location>
</feature>
<accession>A0A291HUX3</accession>
<dbReference type="SMART" id="SM00387">
    <property type="entry name" value="HATPase_c"/>
    <property type="match status" value="1"/>
</dbReference>
<dbReference type="CDD" id="cd00130">
    <property type="entry name" value="PAS"/>
    <property type="match status" value="2"/>
</dbReference>
<dbReference type="PANTHER" id="PTHR43065">
    <property type="entry name" value="SENSOR HISTIDINE KINASE"/>
    <property type="match status" value="1"/>
</dbReference>
<evidence type="ECO:0000259" key="5">
    <source>
        <dbReference type="PROSITE" id="PS50112"/>
    </source>
</evidence>
<dbReference type="RefSeq" id="WP_096780404.1">
    <property type="nucleotide sequence ID" value="NZ_CP012621.1"/>
</dbReference>
<dbReference type="Gene3D" id="3.30.565.10">
    <property type="entry name" value="Histidine kinase-like ATPase, C-terminal domain"/>
    <property type="match status" value="1"/>
</dbReference>
<dbReference type="KEGG" id="zdf:AN401_17420"/>
<keyword evidence="7" id="KW-0808">Transferase</keyword>
<dbReference type="SMART" id="SM00086">
    <property type="entry name" value="PAC"/>
    <property type="match status" value="2"/>
</dbReference>
<dbReference type="SMART" id="SM00091">
    <property type="entry name" value="PAS"/>
    <property type="match status" value="2"/>
</dbReference>
<gene>
    <name evidence="7" type="ORF">AN401_17420</name>
</gene>
<dbReference type="GO" id="GO:0000155">
    <property type="term" value="F:phosphorelay sensor kinase activity"/>
    <property type="evidence" value="ECO:0007669"/>
    <property type="project" value="InterPro"/>
</dbReference>
<reference evidence="8" key="1">
    <citation type="submission" date="2015-09" db="EMBL/GenBank/DDBJ databases">
        <authorList>
            <person name="Shao Z."/>
            <person name="Wang L."/>
        </authorList>
    </citation>
    <scope>NUCLEOTIDE SEQUENCE [LARGE SCALE GENOMIC DNA]</scope>
    <source>
        <strain evidence="8">F13-1</strain>
    </source>
</reference>
<dbReference type="PRINTS" id="PR00344">
    <property type="entry name" value="BCTRLSENSOR"/>
</dbReference>
<dbReference type="InterPro" id="IPR003594">
    <property type="entry name" value="HATPase_dom"/>
</dbReference>
<name>A0A291HUX3_9GAMM</name>
<keyword evidence="7" id="KW-0418">Kinase</keyword>
<dbReference type="InterPro" id="IPR000700">
    <property type="entry name" value="PAS-assoc_C"/>
</dbReference>
<evidence type="ECO:0000256" key="1">
    <source>
        <dbReference type="ARBA" id="ARBA00000085"/>
    </source>
</evidence>
<dbReference type="Gene3D" id="3.30.450.20">
    <property type="entry name" value="PAS domain"/>
    <property type="match status" value="2"/>
</dbReference>
<protein>
    <recommendedName>
        <fullName evidence="2">histidine kinase</fullName>
        <ecNumber evidence="2">2.7.13.3</ecNumber>
    </recommendedName>
</protein>
<dbReference type="EMBL" id="CP012621">
    <property type="protein sequence ID" value="ATG76026.1"/>
    <property type="molecule type" value="Genomic_DNA"/>
</dbReference>
<proteinExistence type="predicted"/>
<dbReference type="EC" id="2.7.13.3" evidence="2"/>
<dbReference type="AlphaFoldDB" id="A0A291HUX3"/>
<sequence length="769" mass="84621">MIEEQQQGIRLQAWLRLLREGGPAGESADALCRYVRACPGVQQAYWLGWQERGRIYAHEGRGPDLPPGQGDPLQASDLALYRALQRRRYLSLEQAREQPCWLAGRLRRAGLVHGGLLPLAQPRPGILLVAMAPGADPAWLPELGVLLHSLLAQLPLMAASSPLLNTDPQAAIEFEPDATPRALNAAMQRLLGERPLTEVAALLPVNYRQLVSACLGQGRAIGEVEAQVGERILLWQFIPEPAERRVLARCRDATEELTASREAAVATRLYRLITENTTDLISRHTPDGRFLDASPASWVLLGYWPEQLRGQPVQPLLHPRDRALQLRRAGEALARDGYLTLTYRVRHRQGHYLWFETACRAIRETYTGAVVEVVCVSRDITARVQAEENNRRLAEVVKANTDLVLFIDPEGRLTSVNPSGRRALGIEEGGALPALAALMSGEDFARLQRQGWAAAERDGAWTAEARLLPLGGGTALTVSLVLLAHKGAGGQYYFSLVARDMTERELREAQQRRHQDELAHTARLVTLGELASGIAHEINQPLAAVVNYAGASLRYLNGMADNPGALDKVAEGLHRITGHARHAAEVISRLRGFLRKGQRRMQALDMEEVVREAIDFCAWEAARHRITIVPQLAPALPVVYGDPVLLEQVLLNLLRNAIEANRERHPDADSRIRLRVEAEPERLLLRVSDQGPGVGPEQRARLFTPFYTSKADGLGLGLSMSRSIVEGFGGGLDLEPNGSEGATFYCWLPRRPEDGAGNAIAGEQRTGGQ</sequence>
<evidence type="ECO:0000256" key="2">
    <source>
        <dbReference type="ARBA" id="ARBA00012438"/>
    </source>
</evidence>
<evidence type="ECO:0000256" key="3">
    <source>
        <dbReference type="ARBA" id="ARBA00022553"/>
    </source>
</evidence>
<evidence type="ECO:0000313" key="8">
    <source>
        <dbReference type="Proteomes" id="UP000217763"/>
    </source>
</evidence>
<dbReference type="InterPro" id="IPR036890">
    <property type="entry name" value="HATPase_C_sf"/>
</dbReference>
<dbReference type="InterPro" id="IPR035965">
    <property type="entry name" value="PAS-like_dom_sf"/>
</dbReference>
<dbReference type="PROSITE" id="PS50109">
    <property type="entry name" value="HIS_KIN"/>
    <property type="match status" value="1"/>
</dbReference>
<dbReference type="Gene3D" id="1.10.287.130">
    <property type="match status" value="1"/>
</dbReference>
<evidence type="ECO:0000259" key="4">
    <source>
        <dbReference type="PROSITE" id="PS50109"/>
    </source>
</evidence>
<dbReference type="InterPro" id="IPR005467">
    <property type="entry name" value="His_kinase_dom"/>
</dbReference>
<dbReference type="InterPro" id="IPR004358">
    <property type="entry name" value="Sig_transdc_His_kin-like_C"/>
</dbReference>
<keyword evidence="3" id="KW-0597">Phosphoprotein</keyword>
<organism evidence="7 8">
    <name type="scientific">Zobellella denitrificans</name>
    <dbReference type="NCBI Taxonomy" id="347534"/>
    <lineage>
        <taxon>Bacteria</taxon>
        <taxon>Pseudomonadati</taxon>
        <taxon>Pseudomonadota</taxon>
        <taxon>Gammaproteobacteria</taxon>
        <taxon>Aeromonadales</taxon>
        <taxon>Aeromonadaceae</taxon>
        <taxon>Zobellella</taxon>
    </lineage>
</organism>
<dbReference type="Proteomes" id="UP000217763">
    <property type="component" value="Chromosome"/>
</dbReference>
<dbReference type="InterPro" id="IPR001610">
    <property type="entry name" value="PAC"/>
</dbReference>
<evidence type="ECO:0000259" key="6">
    <source>
        <dbReference type="PROSITE" id="PS50113"/>
    </source>
</evidence>
<dbReference type="PROSITE" id="PS50113">
    <property type="entry name" value="PAC"/>
    <property type="match status" value="1"/>
</dbReference>
<dbReference type="Pfam" id="PF08447">
    <property type="entry name" value="PAS_3"/>
    <property type="match status" value="1"/>
</dbReference>
<dbReference type="SMART" id="SM00388">
    <property type="entry name" value="HisKA"/>
    <property type="match status" value="1"/>
</dbReference>
<evidence type="ECO:0000313" key="7">
    <source>
        <dbReference type="EMBL" id="ATG76026.1"/>
    </source>
</evidence>
<dbReference type="CDD" id="cd00082">
    <property type="entry name" value="HisKA"/>
    <property type="match status" value="1"/>
</dbReference>
<dbReference type="Pfam" id="PF02518">
    <property type="entry name" value="HATPase_c"/>
    <property type="match status" value="1"/>
</dbReference>
<dbReference type="SUPFAM" id="SSF55785">
    <property type="entry name" value="PYP-like sensor domain (PAS domain)"/>
    <property type="match status" value="2"/>
</dbReference>
<dbReference type="SUPFAM" id="SSF47384">
    <property type="entry name" value="Homodimeric domain of signal transducing histidine kinase"/>
    <property type="match status" value="1"/>
</dbReference>
<dbReference type="InterPro" id="IPR000014">
    <property type="entry name" value="PAS"/>
</dbReference>
<feature type="domain" description="Histidine kinase" evidence="4">
    <location>
        <begin position="533"/>
        <end position="752"/>
    </location>
</feature>
<dbReference type="PROSITE" id="PS50112">
    <property type="entry name" value="PAS"/>
    <property type="match status" value="2"/>
</dbReference>
<feature type="domain" description="PAC" evidence="6">
    <location>
        <begin position="339"/>
        <end position="392"/>
    </location>
</feature>
<feature type="domain" description="PAS" evidence="5">
    <location>
        <begin position="266"/>
        <end position="336"/>
    </location>
</feature>
<dbReference type="InterPro" id="IPR013655">
    <property type="entry name" value="PAS_fold_3"/>
</dbReference>
<keyword evidence="8" id="KW-1185">Reference proteome</keyword>
<comment type="catalytic activity">
    <reaction evidence="1">
        <text>ATP + protein L-histidine = ADP + protein N-phospho-L-histidine.</text>
        <dbReference type="EC" id="2.7.13.3"/>
    </reaction>
</comment>
<dbReference type="NCBIfam" id="TIGR00229">
    <property type="entry name" value="sensory_box"/>
    <property type="match status" value="1"/>
</dbReference>
<dbReference type="PANTHER" id="PTHR43065:SF42">
    <property type="entry name" value="TWO-COMPONENT SENSOR PPRA"/>
    <property type="match status" value="1"/>
</dbReference>
<dbReference type="InterPro" id="IPR003661">
    <property type="entry name" value="HisK_dim/P_dom"/>
</dbReference>
<dbReference type="SUPFAM" id="SSF55874">
    <property type="entry name" value="ATPase domain of HSP90 chaperone/DNA topoisomerase II/histidine kinase"/>
    <property type="match status" value="1"/>
</dbReference>
<dbReference type="InterPro" id="IPR036097">
    <property type="entry name" value="HisK_dim/P_sf"/>
</dbReference>